<dbReference type="SMART" id="SM00421">
    <property type="entry name" value="HTH_LUXR"/>
    <property type="match status" value="1"/>
</dbReference>
<evidence type="ECO:0000259" key="2">
    <source>
        <dbReference type="PROSITE" id="PS50043"/>
    </source>
</evidence>
<dbReference type="SUPFAM" id="SSF46894">
    <property type="entry name" value="C-terminal effector domain of the bipartite response regulators"/>
    <property type="match status" value="1"/>
</dbReference>
<evidence type="ECO:0000313" key="3">
    <source>
        <dbReference type="EMBL" id="MBF4769897.1"/>
    </source>
</evidence>
<feature type="domain" description="HTH luxR-type" evidence="2">
    <location>
        <begin position="135"/>
        <end position="200"/>
    </location>
</feature>
<dbReference type="InterPro" id="IPR000792">
    <property type="entry name" value="Tscrpt_reg_LuxR_C"/>
</dbReference>
<dbReference type="PANTHER" id="PTHR43214">
    <property type="entry name" value="TWO-COMPONENT RESPONSE REGULATOR"/>
    <property type="match status" value="1"/>
</dbReference>
<dbReference type="RefSeq" id="WP_194698045.1">
    <property type="nucleotide sequence ID" value="NZ_JADKPO010000034.1"/>
</dbReference>
<proteinExistence type="predicted"/>
<name>A0A930VSK8_9ACTN</name>
<dbReference type="PROSITE" id="PS50043">
    <property type="entry name" value="HTH_LUXR_2"/>
    <property type="match status" value="1"/>
</dbReference>
<dbReference type="Gene3D" id="3.40.50.2300">
    <property type="match status" value="1"/>
</dbReference>
<keyword evidence="1" id="KW-0238">DNA-binding</keyword>
<dbReference type="InterPro" id="IPR016032">
    <property type="entry name" value="Sig_transdc_resp-reg_C-effctor"/>
</dbReference>
<dbReference type="SUPFAM" id="SSF52172">
    <property type="entry name" value="CheY-like"/>
    <property type="match status" value="1"/>
</dbReference>
<dbReference type="CDD" id="cd06170">
    <property type="entry name" value="LuxR_C_like"/>
    <property type="match status" value="1"/>
</dbReference>
<gene>
    <name evidence="3" type="ORF">ISU10_19165</name>
</gene>
<reference evidence="3" key="1">
    <citation type="submission" date="2020-11" db="EMBL/GenBank/DDBJ databases">
        <title>Nocardioides cynanchi sp. nov., isolated from soil of rhizosphere of Cynanchum wilfordii.</title>
        <authorList>
            <person name="Lee J.-S."/>
            <person name="Suh M.K."/>
            <person name="Kim J.-S."/>
        </authorList>
    </citation>
    <scope>NUCLEOTIDE SEQUENCE</scope>
    <source>
        <strain evidence="3">KCTC 19276</strain>
    </source>
</reference>
<dbReference type="GO" id="GO:0003677">
    <property type="term" value="F:DNA binding"/>
    <property type="evidence" value="ECO:0007669"/>
    <property type="project" value="UniProtKB-KW"/>
</dbReference>
<dbReference type="PRINTS" id="PR00038">
    <property type="entry name" value="HTHLUXR"/>
</dbReference>
<organism evidence="3 4">
    <name type="scientific">Nocardioides agariphilus</name>
    <dbReference type="NCBI Taxonomy" id="433664"/>
    <lineage>
        <taxon>Bacteria</taxon>
        <taxon>Bacillati</taxon>
        <taxon>Actinomycetota</taxon>
        <taxon>Actinomycetes</taxon>
        <taxon>Propionibacteriales</taxon>
        <taxon>Nocardioidaceae</taxon>
        <taxon>Nocardioides</taxon>
    </lineage>
</organism>
<dbReference type="AlphaFoldDB" id="A0A930VSK8"/>
<dbReference type="Proteomes" id="UP000660668">
    <property type="component" value="Unassembled WGS sequence"/>
</dbReference>
<evidence type="ECO:0000256" key="1">
    <source>
        <dbReference type="ARBA" id="ARBA00023125"/>
    </source>
</evidence>
<dbReference type="GO" id="GO:0006355">
    <property type="term" value="P:regulation of DNA-templated transcription"/>
    <property type="evidence" value="ECO:0007669"/>
    <property type="project" value="InterPro"/>
</dbReference>
<dbReference type="InterPro" id="IPR011006">
    <property type="entry name" value="CheY-like_superfamily"/>
</dbReference>
<dbReference type="EMBL" id="JADKPO010000034">
    <property type="protein sequence ID" value="MBF4769897.1"/>
    <property type="molecule type" value="Genomic_DNA"/>
</dbReference>
<comment type="caution">
    <text evidence="3">The sequence shown here is derived from an EMBL/GenBank/DDBJ whole genome shotgun (WGS) entry which is preliminary data.</text>
</comment>
<evidence type="ECO:0000313" key="4">
    <source>
        <dbReference type="Proteomes" id="UP000660668"/>
    </source>
</evidence>
<keyword evidence="4" id="KW-1185">Reference proteome</keyword>
<sequence>MTLRPHGPVRVTVADECELVTEGLAAMFAGHDELTLVPPAPGGGLATFVDLTLHDTFGHVPLDQERLDRLVNRPSGGRLVVYTWNLRQGLVDTALGHGVAGCLSKSLPAEDLVEALVRIAQGETVVRGIESGPSSEVERAALTPREAEVVGLIASGLSNHDIACSTGLSINSVKSYIRGAYRKIHVTTRSQAVLWALENACVHQPSTVPSTVPSTGPSTVVAEAEDLLADIDPVRRRRPVFSA</sequence>
<accession>A0A930VSK8</accession>
<dbReference type="InterPro" id="IPR039420">
    <property type="entry name" value="WalR-like"/>
</dbReference>
<protein>
    <submittedName>
        <fullName evidence="3">Response regulator transcription factor</fullName>
    </submittedName>
</protein>
<dbReference type="Pfam" id="PF00196">
    <property type="entry name" value="GerE"/>
    <property type="match status" value="1"/>
</dbReference>